<reference evidence="1 2" key="1">
    <citation type="submission" date="2016-10" db="EMBL/GenBank/DDBJ databases">
        <title>The genome sequence of Colletotrichum fioriniae PJ7.</title>
        <authorList>
            <person name="Baroncelli R."/>
        </authorList>
    </citation>
    <scope>NUCLEOTIDE SEQUENCE [LARGE SCALE GENOMIC DNA]</scope>
    <source>
        <strain evidence="1 2">IMI 384185</strain>
    </source>
</reference>
<comment type="caution">
    <text evidence="1">The sequence shown here is derived from an EMBL/GenBank/DDBJ whole genome shotgun (WGS) entry which is preliminary data.</text>
</comment>
<organism evidence="1 2">
    <name type="scientific">Colletotrichum paranaense</name>
    <dbReference type="NCBI Taxonomy" id="1914294"/>
    <lineage>
        <taxon>Eukaryota</taxon>
        <taxon>Fungi</taxon>
        <taxon>Dikarya</taxon>
        <taxon>Ascomycota</taxon>
        <taxon>Pezizomycotina</taxon>
        <taxon>Sordariomycetes</taxon>
        <taxon>Hypocreomycetidae</taxon>
        <taxon>Glomerellales</taxon>
        <taxon>Glomerellaceae</taxon>
        <taxon>Colletotrichum</taxon>
        <taxon>Colletotrichum acutatum species complex</taxon>
    </lineage>
</organism>
<evidence type="ECO:0000313" key="1">
    <source>
        <dbReference type="EMBL" id="KAK1546144.1"/>
    </source>
</evidence>
<dbReference type="Proteomes" id="UP001241169">
    <property type="component" value="Unassembled WGS sequence"/>
</dbReference>
<proteinExistence type="predicted"/>
<name>A0ABQ9T3T1_9PEZI</name>
<evidence type="ECO:0000313" key="2">
    <source>
        <dbReference type="Proteomes" id="UP001241169"/>
    </source>
</evidence>
<dbReference type="EMBL" id="MOPA01000001">
    <property type="protein sequence ID" value="KAK1546144.1"/>
    <property type="molecule type" value="Genomic_DNA"/>
</dbReference>
<dbReference type="GeneID" id="85368303"/>
<gene>
    <name evidence="1" type="ORF">CPAR01_00111</name>
</gene>
<accession>A0ABQ9T3T1</accession>
<protein>
    <submittedName>
        <fullName evidence="1">Uncharacterized protein</fullName>
    </submittedName>
</protein>
<dbReference type="RefSeq" id="XP_060355261.1">
    <property type="nucleotide sequence ID" value="XM_060484404.1"/>
</dbReference>
<sequence length="35" mass="3617">MHLVVQATCVCLQSPFGLLQVATRFPTLGTGAGSL</sequence>
<keyword evidence="2" id="KW-1185">Reference proteome</keyword>